<evidence type="ECO:0000313" key="3">
    <source>
        <dbReference type="EMBL" id="SMB27290.1"/>
    </source>
</evidence>
<reference evidence="3" key="1">
    <citation type="submission" date="2017-03" db="EMBL/GenBank/DDBJ databases">
        <authorList>
            <consortium name="AG Boll"/>
        </authorList>
    </citation>
    <scope>NUCLEOTIDE SEQUENCE [LARGE SCALE GENOMIC DNA]</scope>
    <source>
        <strain evidence="3">Chol</strain>
    </source>
</reference>
<evidence type="ECO:0000259" key="2">
    <source>
        <dbReference type="Pfam" id="PF13609"/>
    </source>
</evidence>
<accession>A0A7Z7HS13</accession>
<keyword evidence="4" id="KW-1185">Reference proteome</keyword>
<keyword evidence="1" id="KW-0732">Signal</keyword>
<dbReference type="GO" id="GO:0016020">
    <property type="term" value="C:membrane"/>
    <property type="evidence" value="ECO:0007669"/>
    <property type="project" value="InterPro"/>
</dbReference>
<dbReference type="EMBL" id="LT837803">
    <property type="protein sequence ID" value="SMB27290.1"/>
    <property type="molecule type" value="Genomic_DNA"/>
</dbReference>
<dbReference type="Pfam" id="PF13609">
    <property type="entry name" value="Porin_4"/>
    <property type="match status" value="1"/>
</dbReference>
<dbReference type="InterPro" id="IPR033900">
    <property type="entry name" value="Gram_neg_porin_domain"/>
</dbReference>
<evidence type="ECO:0000313" key="4">
    <source>
        <dbReference type="Proteomes" id="UP000242886"/>
    </source>
</evidence>
<name>A0A7Z7HS13_9PROT</name>
<evidence type="ECO:0000256" key="1">
    <source>
        <dbReference type="SAM" id="SignalP"/>
    </source>
</evidence>
<proteinExistence type="predicted"/>
<dbReference type="InterPro" id="IPR023614">
    <property type="entry name" value="Porin_dom_sf"/>
</dbReference>
<feature type="chain" id="PRO_5030784473" description="Porin domain-containing protein" evidence="1">
    <location>
        <begin position="25"/>
        <end position="431"/>
    </location>
</feature>
<sequence length="431" mass="46747">MKKICLASSLCAALGLTFSGNTLADTQFNLSGFGTFGVTHSNEREADYRSLVFQPNGPGNSGAWRSGVDTKAGAQLSANFGNGLTGIAQVVVDHRGDNSYSPLVEWLNLKYNVNNNLYVRAGRMLLPTFMVSETRNIGYAQTAVRMPTELYYLNPITHMDGIDIGANVDIGGGNLAVTLNVGKSKDVMKAYKLEGRRLANLGVTYEIGASQFHANYLKSKLSIKPYDNHAPGTTANLNAYFQSVAALQSVPATGYSTPNILINDLDTKLWSLGYSYDANNWIVQTEYARRKVDGQLVRDLEAAYVLAGYRVGKFTPYLTISRLRDKESAAYPPAVLLGDPFNPNPLQPISMAALVVNLTDASAIREEQKAFAAGVRYDLMPNVALKAQFEVIKKPGSIASPNAGSFANASPLFTTSDRSIKLFTATVDFLF</sequence>
<dbReference type="Gene3D" id="2.40.160.10">
    <property type="entry name" value="Porin"/>
    <property type="match status" value="1"/>
</dbReference>
<feature type="signal peptide" evidence="1">
    <location>
        <begin position="1"/>
        <end position="24"/>
    </location>
</feature>
<dbReference type="RefSeq" id="WP_154716867.1">
    <property type="nucleotide sequence ID" value="NZ_LT837803.1"/>
</dbReference>
<gene>
    <name evidence="3" type="ORF">SDENCHOL_20353</name>
</gene>
<dbReference type="GO" id="GO:0015288">
    <property type="term" value="F:porin activity"/>
    <property type="evidence" value="ECO:0007669"/>
    <property type="project" value="InterPro"/>
</dbReference>
<feature type="domain" description="Porin" evidence="2">
    <location>
        <begin position="12"/>
        <end position="392"/>
    </location>
</feature>
<organism evidence="3 4">
    <name type="scientific">Sterolibacterium denitrificans</name>
    <dbReference type="NCBI Taxonomy" id="157592"/>
    <lineage>
        <taxon>Bacteria</taxon>
        <taxon>Pseudomonadati</taxon>
        <taxon>Pseudomonadota</taxon>
        <taxon>Betaproteobacteria</taxon>
        <taxon>Nitrosomonadales</taxon>
        <taxon>Sterolibacteriaceae</taxon>
        <taxon>Sterolibacterium</taxon>
    </lineage>
</organism>
<dbReference type="SUPFAM" id="SSF56935">
    <property type="entry name" value="Porins"/>
    <property type="match status" value="1"/>
</dbReference>
<dbReference type="Proteomes" id="UP000242886">
    <property type="component" value="Chromosome SDENCHOL"/>
</dbReference>
<protein>
    <recommendedName>
        <fullName evidence="2">Porin domain-containing protein</fullName>
    </recommendedName>
</protein>
<dbReference type="AlphaFoldDB" id="A0A7Z7HS13"/>